<feature type="compositionally biased region" description="Polar residues" evidence="1">
    <location>
        <begin position="54"/>
        <end position="70"/>
    </location>
</feature>
<keyword evidence="3" id="KW-1185">Reference proteome</keyword>
<name>A0A1G8BN80_9FIRM</name>
<accession>A0A1G8BN80</accession>
<proteinExistence type="predicted"/>
<evidence type="ECO:0000313" key="3">
    <source>
        <dbReference type="Proteomes" id="UP000198656"/>
    </source>
</evidence>
<protein>
    <submittedName>
        <fullName evidence="2">Uncharacterized protein</fullName>
    </submittedName>
</protein>
<dbReference type="AlphaFoldDB" id="A0A1G8BN80"/>
<sequence length="99" mass="11375">MSAKRMRQWSRAKASADGSRPRSAPQVHMQKYPEVRTRSRTVQRASGGTRRRVQTSAPPQMQTEESTPSAQKTLIEVTLNEIQRISLRKTQHYRTAVRI</sequence>
<organism evidence="2 3">
    <name type="scientific">Desulfosporosinus hippei DSM 8344</name>
    <dbReference type="NCBI Taxonomy" id="1121419"/>
    <lineage>
        <taxon>Bacteria</taxon>
        <taxon>Bacillati</taxon>
        <taxon>Bacillota</taxon>
        <taxon>Clostridia</taxon>
        <taxon>Eubacteriales</taxon>
        <taxon>Desulfitobacteriaceae</taxon>
        <taxon>Desulfosporosinus</taxon>
    </lineage>
</organism>
<gene>
    <name evidence="2" type="ORF">SAMN05443529_11277</name>
</gene>
<dbReference type="EMBL" id="FNCP01000012">
    <property type="protein sequence ID" value="SDH34563.1"/>
    <property type="molecule type" value="Genomic_DNA"/>
</dbReference>
<feature type="compositionally biased region" description="Basic residues" evidence="1">
    <location>
        <begin position="1"/>
        <end position="10"/>
    </location>
</feature>
<feature type="region of interest" description="Disordered" evidence="1">
    <location>
        <begin position="1"/>
        <end position="70"/>
    </location>
</feature>
<evidence type="ECO:0000256" key="1">
    <source>
        <dbReference type="SAM" id="MobiDB-lite"/>
    </source>
</evidence>
<evidence type="ECO:0000313" key="2">
    <source>
        <dbReference type="EMBL" id="SDH34563.1"/>
    </source>
</evidence>
<dbReference type="Proteomes" id="UP000198656">
    <property type="component" value="Unassembled WGS sequence"/>
</dbReference>
<reference evidence="3" key="1">
    <citation type="submission" date="2016-10" db="EMBL/GenBank/DDBJ databases">
        <authorList>
            <person name="Varghese N."/>
            <person name="Submissions S."/>
        </authorList>
    </citation>
    <scope>NUCLEOTIDE SEQUENCE [LARGE SCALE GENOMIC DNA]</scope>
    <source>
        <strain evidence="3">DSM 8344</strain>
    </source>
</reference>